<dbReference type="Pfam" id="PF25100">
    <property type="entry name" value="DUF7809"/>
    <property type="match status" value="1"/>
</dbReference>
<proteinExistence type="predicted"/>
<evidence type="ECO:0000313" key="4">
    <source>
        <dbReference type="Proteomes" id="UP000008068"/>
    </source>
</evidence>
<dbReference type="GO" id="GO:0045087">
    <property type="term" value="P:innate immune response"/>
    <property type="evidence" value="ECO:0007669"/>
    <property type="project" value="TreeGrafter"/>
</dbReference>
<dbReference type="HOGENOM" id="CLU_467118_0_0_1"/>
<dbReference type="InterPro" id="IPR056711">
    <property type="entry name" value="DUF7809"/>
</dbReference>
<dbReference type="EMBL" id="GL379886">
    <property type="protein sequence ID" value="EGT31572.1"/>
    <property type="molecule type" value="Genomic_DNA"/>
</dbReference>
<gene>
    <name evidence="3" type="ORF">CAEBREN_11527</name>
</gene>
<evidence type="ECO:0000259" key="2">
    <source>
        <dbReference type="Pfam" id="PF25100"/>
    </source>
</evidence>
<organism evidence="4">
    <name type="scientific">Caenorhabditis brenneri</name>
    <name type="common">Nematode worm</name>
    <dbReference type="NCBI Taxonomy" id="135651"/>
    <lineage>
        <taxon>Eukaryota</taxon>
        <taxon>Metazoa</taxon>
        <taxon>Ecdysozoa</taxon>
        <taxon>Nematoda</taxon>
        <taxon>Chromadorea</taxon>
        <taxon>Rhabditida</taxon>
        <taxon>Rhabditina</taxon>
        <taxon>Rhabditomorpha</taxon>
        <taxon>Rhabditoidea</taxon>
        <taxon>Rhabditidae</taxon>
        <taxon>Peloderinae</taxon>
        <taxon>Caenorhabditis</taxon>
    </lineage>
</organism>
<dbReference type="PANTHER" id="PTHR21447:SF11">
    <property type="entry name" value="RING-TYPE DOMAIN-CONTAINING PROTEIN"/>
    <property type="match status" value="1"/>
</dbReference>
<keyword evidence="4" id="KW-1185">Reference proteome</keyword>
<feature type="compositionally biased region" description="Basic and acidic residues" evidence="1">
    <location>
        <begin position="575"/>
        <end position="584"/>
    </location>
</feature>
<dbReference type="PANTHER" id="PTHR21447">
    <property type="entry name" value="RING-TYPE DOMAIN-CONTAINING PROTEIN-RELATED"/>
    <property type="match status" value="1"/>
</dbReference>
<dbReference type="InParanoid" id="G0NHW5"/>
<accession>G0NHW5</accession>
<dbReference type="GO" id="GO:0045121">
    <property type="term" value="C:membrane raft"/>
    <property type="evidence" value="ECO:0007669"/>
    <property type="project" value="TreeGrafter"/>
</dbReference>
<evidence type="ECO:0000313" key="3">
    <source>
        <dbReference type="EMBL" id="EGT31572.1"/>
    </source>
</evidence>
<feature type="domain" description="DUF7809" evidence="2">
    <location>
        <begin position="102"/>
        <end position="257"/>
    </location>
</feature>
<dbReference type="Proteomes" id="UP000008068">
    <property type="component" value="Unassembled WGS sequence"/>
</dbReference>
<evidence type="ECO:0000256" key="1">
    <source>
        <dbReference type="SAM" id="MobiDB-lite"/>
    </source>
</evidence>
<name>G0NHW5_CAEBE</name>
<sequence length="584" mass="69391">MLWDLESIERFLWETPGYTSKYSFPVLLHYIEEEDLSLFTKKNAGSEYNYDNSKRALYASCDETQSCDLVRLGNFPGALQIFGYRFYRIKGQTWRSNQQRTYCYKQELFSILIQQLEFPEKKNRDPKAENMIAAIYSLCDIYLKHKEKTLLYGICELVKIDLEKFRGFRDKLWLIYRRKINDEGKLAIDVFETRIKRQFDSLCPGHDVSELNNFMIKFKNEKSFEEHPFGYFFIAQVFLTFTTECEKFIDSNESWFTISTDGRERPCIVRKFIYSEKEAIFLASEILEVIRRRGLDGGDFQHELENMVTEDELATIDLDQVEHKWEHNIGGVNFSEVEYIEYYVMRTDRRAIYIPYGKKNHCILAYSAFMELLRWLISSKKLFWKTKNDDWRVLIEMIISKFPKFRKIDAEATQFMSLEEVERVREFANEKFSEMYGDPESKSSHDEPLEDIFIQFEARGSIPEGLEAELIGLNSCMSDILDMKEQLVRIIRTRRPDLKPEQQLSLFDSYQATETAQLIYILRKMYNCYEWMENQGFGFDEEVTAVIRQDVEPQEEPQEDANEPQEEPQEDANEPQEKPQEFAN</sequence>
<dbReference type="AlphaFoldDB" id="G0NHW5"/>
<protein>
    <recommendedName>
        <fullName evidence="2">DUF7809 domain-containing protein</fullName>
    </recommendedName>
</protein>
<reference evidence="4" key="1">
    <citation type="submission" date="2011-07" db="EMBL/GenBank/DDBJ databases">
        <authorList>
            <consortium name="Caenorhabditis brenneri Sequencing and Analysis Consortium"/>
            <person name="Wilson R.K."/>
        </authorList>
    </citation>
    <scope>NUCLEOTIDE SEQUENCE [LARGE SCALE GENOMIC DNA]</scope>
    <source>
        <strain evidence="4">PB2801</strain>
    </source>
</reference>
<feature type="compositionally biased region" description="Acidic residues" evidence="1">
    <location>
        <begin position="552"/>
        <end position="574"/>
    </location>
</feature>
<feature type="region of interest" description="Disordered" evidence="1">
    <location>
        <begin position="547"/>
        <end position="584"/>
    </location>
</feature>